<keyword evidence="2" id="KW-0813">Transport</keyword>
<evidence type="ECO:0000256" key="8">
    <source>
        <dbReference type="SAM" id="MobiDB-lite"/>
    </source>
</evidence>
<sequence>MTRHEDYVELVVFAPDDPDDPKNWSRTKKLSTMATLCFLVFCAVFGSSVYAPGQDLIRQRYGVSADVASVGLTLYVLGFGFAPLLCPLSEMYGRKRPLMVSWILLLATTVPSAFVDNIVVILVFRFFTGCAAASALNSGPGVLTDLWPNDFHTLGRSTAFSALSGPCFGSLVGFFVAAHSGQNLWVLRVHLFFSIACWPLVFLLPETYTPTILTYRARRLRKQGNPHARAPVELHTKSTMQILKGHIGRPIAMLAYEPIVQGAALWITITYGILYFFFEVYPIVFIQQHGIPFQLCGLMFLGVSLGMVIAITVHPYLVRLSEHIPLPGVEQNLAAGHPEETHLKVVLLACVALPVSLFWFAWTSESGTTWVSPALAGVVFGYSNLTLFFCFISYTSQTYSIYASSAAAANTLFRSVVASIFPIVAQSIVNRLGTTWGVTIFALIACLLLPIPLVFIRYGASLRARSPLAQEARELRERMHQQVAEKETVDGIESTEGTEVRHGDLEEGPSSKEVDGALVIISG</sequence>
<dbReference type="InterPro" id="IPR011701">
    <property type="entry name" value="MFS"/>
</dbReference>
<reference evidence="11 12" key="1">
    <citation type="submission" date="2016-07" db="EMBL/GenBank/DDBJ databases">
        <title>Draft genome of the white-rot fungus Obba rivulosa 3A-2.</title>
        <authorList>
            <consortium name="DOE Joint Genome Institute"/>
            <person name="Miettinen O."/>
            <person name="Riley R."/>
            <person name="Acob R."/>
            <person name="Barry K."/>
            <person name="Cullen D."/>
            <person name="De Vries R."/>
            <person name="Hainaut M."/>
            <person name="Hatakka A."/>
            <person name="Henrissat B."/>
            <person name="Hilden K."/>
            <person name="Kuo R."/>
            <person name="Labutti K."/>
            <person name="Lipzen A."/>
            <person name="Makela M.R."/>
            <person name="Sandor L."/>
            <person name="Spatafora J.W."/>
            <person name="Grigoriev I.V."/>
            <person name="Hibbett D.S."/>
        </authorList>
    </citation>
    <scope>NUCLEOTIDE SEQUENCE [LARGE SCALE GENOMIC DNA]</scope>
    <source>
        <strain evidence="11 12">3A-2</strain>
    </source>
</reference>
<feature type="compositionally biased region" description="Basic and acidic residues" evidence="8">
    <location>
        <begin position="498"/>
        <end position="511"/>
    </location>
</feature>
<feature type="transmembrane region" description="Helical" evidence="9">
    <location>
        <begin position="298"/>
        <end position="318"/>
    </location>
</feature>
<evidence type="ECO:0000256" key="7">
    <source>
        <dbReference type="ARBA" id="ARBA00038459"/>
    </source>
</evidence>
<dbReference type="GO" id="GO:0005886">
    <property type="term" value="C:plasma membrane"/>
    <property type="evidence" value="ECO:0007669"/>
    <property type="project" value="UniProtKB-SubCell"/>
</dbReference>
<keyword evidence="4 9" id="KW-0812">Transmembrane</keyword>
<evidence type="ECO:0000256" key="5">
    <source>
        <dbReference type="ARBA" id="ARBA00022989"/>
    </source>
</evidence>
<dbReference type="OrthoDB" id="9986881at2759"/>
<feature type="transmembrane region" description="Helical" evidence="9">
    <location>
        <begin position="191"/>
        <end position="213"/>
    </location>
</feature>
<dbReference type="AlphaFoldDB" id="A0A8E2ANP2"/>
<dbReference type="GO" id="GO:0022857">
    <property type="term" value="F:transmembrane transporter activity"/>
    <property type="evidence" value="ECO:0007669"/>
    <property type="project" value="InterPro"/>
</dbReference>
<keyword evidence="3" id="KW-1003">Cell membrane</keyword>
<evidence type="ECO:0000313" key="12">
    <source>
        <dbReference type="Proteomes" id="UP000250043"/>
    </source>
</evidence>
<feature type="transmembrane region" description="Helical" evidence="9">
    <location>
        <begin position="30"/>
        <end position="51"/>
    </location>
</feature>
<protein>
    <submittedName>
        <fullName evidence="11">MFS general substrate transporter</fullName>
    </submittedName>
</protein>
<proteinExistence type="inferred from homology"/>
<dbReference type="InterPro" id="IPR036259">
    <property type="entry name" value="MFS_trans_sf"/>
</dbReference>
<feature type="transmembrane region" description="Helical" evidence="9">
    <location>
        <begin position="436"/>
        <end position="456"/>
    </location>
</feature>
<gene>
    <name evidence="11" type="ORF">OBBRIDRAFT_815034</name>
</gene>
<dbReference type="SUPFAM" id="SSF103473">
    <property type="entry name" value="MFS general substrate transporter"/>
    <property type="match status" value="1"/>
</dbReference>
<evidence type="ECO:0000256" key="9">
    <source>
        <dbReference type="SAM" id="Phobius"/>
    </source>
</evidence>
<dbReference type="PANTHER" id="PTHR23502:SF186">
    <property type="entry name" value="MAJOR FACILITATOR SUPERFAMILY (MFS) PROFILE DOMAIN-CONTAINING PROTEIN"/>
    <property type="match status" value="1"/>
</dbReference>
<evidence type="ECO:0000256" key="2">
    <source>
        <dbReference type="ARBA" id="ARBA00022448"/>
    </source>
</evidence>
<feature type="region of interest" description="Disordered" evidence="8">
    <location>
        <begin position="486"/>
        <end position="511"/>
    </location>
</feature>
<evidence type="ECO:0000256" key="4">
    <source>
        <dbReference type="ARBA" id="ARBA00022692"/>
    </source>
</evidence>
<name>A0A8E2ANP2_9APHY</name>
<keyword evidence="12" id="KW-1185">Reference proteome</keyword>
<dbReference type="PROSITE" id="PS50850">
    <property type="entry name" value="MFS"/>
    <property type="match status" value="1"/>
</dbReference>
<comment type="subcellular location">
    <subcellularLocation>
        <location evidence="1">Cell membrane</location>
        <topology evidence="1">Multi-pass membrane protein</topology>
    </subcellularLocation>
</comment>
<dbReference type="Proteomes" id="UP000250043">
    <property type="component" value="Unassembled WGS sequence"/>
</dbReference>
<feature type="transmembrane region" description="Helical" evidence="9">
    <location>
        <begin position="259"/>
        <end position="278"/>
    </location>
</feature>
<keyword evidence="6 9" id="KW-0472">Membrane</keyword>
<dbReference type="Pfam" id="PF07690">
    <property type="entry name" value="MFS_1"/>
    <property type="match status" value="1"/>
</dbReference>
<accession>A0A8E2ANP2</accession>
<feature type="transmembrane region" description="Helical" evidence="9">
    <location>
        <begin position="159"/>
        <end position="179"/>
    </location>
</feature>
<feature type="transmembrane region" description="Helical" evidence="9">
    <location>
        <begin position="401"/>
        <end position="424"/>
    </location>
</feature>
<feature type="domain" description="Major facilitator superfamily (MFS) profile" evidence="10">
    <location>
        <begin position="32"/>
        <end position="463"/>
    </location>
</feature>
<dbReference type="EMBL" id="KV722576">
    <property type="protein sequence ID" value="OCH85565.1"/>
    <property type="molecule type" value="Genomic_DNA"/>
</dbReference>
<evidence type="ECO:0000256" key="6">
    <source>
        <dbReference type="ARBA" id="ARBA00023136"/>
    </source>
</evidence>
<evidence type="ECO:0000256" key="1">
    <source>
        <dbReference type="ARBA" id="ARBA00004651"/>
    </source>
</evidence>
<comment type="similarity">
    <text evidence="7">Belongs to the major facilitator superfamily. DHA1 family. Polyamines/proton antiporter (TC 2.A.1.2.16) subfamily.</text>
</comment>
<feature type="transmembrane region" description="Helical" evidence="9">
    <location>
        <begin position="98"/>
        <end position="120"/>
    </location>
</feature>
<dbReference type="InterPro" id="IPR020846">
    <property type="entry name" value="MFS_dom"/>
</dbReference>
<feature type="transmembrane region" description="Helical" evidence="9">
    <location>
        <begin position="63"/>
        <end position="86"/>
    </location>
</feature>
<evidence type="ECO:0000313" key="11">
    <source>
        <dbReference type="EMBL" id="OCH85565.1"/>
    </source>
</evidence>
<evidence type="ECO:0000256" key="3">
    <source>
        <dbReference type="ARBA" id="ARBA00022475"/>
    </source>
</evidence>
<dbReference type="Gene3D" id="1.20.1250.20">
    <property type="entry name" value="MFS general substrate transporter like domains"/>
    <property type="match status" value="1"/>
</dbReference>
<evidence type="ECO:0000259" key="10">
    <source>
        <dbReference type="PROSITE" id="PS50850"/>
    </source>
</evidence>
<dbReference type="PANTHER" id="PTHR23502">
    <property type="entry name" value="MAJOR FACILITATOR SUPERFAMILY"/>
    <property type="match status" value="1"/>
</dbReference>
<feature type="transmembrane region" description="Helical" evidence="9">
    <location>
        <begin position="374"/>
        <end position="394"/>
    </location>
</feature>
<organism evidence="11 12">
    <name type="scientific">Obba rivulosa</name>
    <dbReference type="NCBI Taxonomy" id="1052685"/>
    <lineage>
        <taxon>Eukaryota</taxon>
        <taxon>Fungi</taxon>
        <taxon>Dikarya</taxon>
        <taxon>Basidiomycota</taxon>
        <taxon>Agaricomycotina</taxon>
        <taxon>Agaricomycetes</taxon>
        <taxon>Polyporales</taxon>
        <taxon>Gelatoporiaceae</taxon>
        <taxon>Obba</taxon>
    </lineage>
</organism>
<keyword evidence="5 9" id="KW-1133">Transmembrane helix</keyword>